<keyword evidence="1" id="KW-0805">Transcription regulation</keyword>
<dbReference type="InterPro" id="IPR020449">
    <property type="entry name" value="Tscrpt_reg_AraC-type_HTH"/>
</dbReference>
<gene>
    <name evidence="5" type="ORF">IXB28_10670</name>
</gene>
<evidence type="ECO:0000256" key="2">
    <source>
        <dbReference type="ARBA" id="ARBA00023125"/>
    </source>
</evidence>
<keyword evidence="2" id="KW-0238">DNA-binding</keyword>
<proteinExistence type="predicted"/>
<evidence type="ECO:0000259" key="4">
    <source>
        <dbReference type="PROSITE" id="PS01124"/>
    </source>
</evidence>
<dbReference type="InterPro" id="IPR018062">
    <property type="entry name" value="HTH_AraC-typ_CS"/>
</dbReference>
<dbReference type="InterPro" id="IPR018060">
    <property type="entry name" value="HTH_AraC"/>
</dbReference>
<feature type="domain" description="HTH araC/xylS-type" evidence="4">
    <location>
        <begin position="164"/>
        <end position="261"/>
    </location>
</feature>
<dbReference type="PANTHER" id="PTHR47894:SF4">
    <property type="entry name" value="HTH-TYPE TRANSCRIPTIONAL REGULATOR GADX"/>
    <property type="match status" value="1"/>
</dbReference>
<protein>
    <submittedName>
        <fullName evidence="5">Helix-turn-helix transcriptional regulator</fullName>
    </submittedName>
</protein>
<dbReference type="PROSITE" id="PS00041">
    <property type="entry name" value="HTH_ARAC_FAMILY_1"/>
    <property type="match status" value="1"/>
</dbReference>
<evidence type="ECO:0000313" key="6">
    <source>
        <dbReference type="Proteomes" id="UP001196661"/>
    </source>
</evidence>
<dbReference type="Gene3D" id="1.10.10.60">
    <property type="entry name" value="Homeodomain-like"/>
    <property type="match status" value="1"/>
</dbReference>
<evidence type="ECO:0000256" key="1">
    <source>
        <dbReference type="ARBA" id="ARBA00023015"/>
    </source>
</evidence>
<evidence type="ECO:0000256" key="3">
    <source>
        <dbReference type="ARBA" id="ARBA00023163"/>
    </source>
</evidence>
<dbReference type="InterPro" id="IPR009057">
    <property type="entry name" value="Homeodomain-like_sf"/>
</dbReference>
<keyword evidence="6" id="KW-1185">Reference proteome</keyword>
<dbReference type="PANTHER" id="PTHR47894">
    <property type="entry name" value="HTH-TYPE TRANSCRIPTIONAL REGULATOR GADX"/>
    <property type="match status" value="1"/>
</dbReference>
<evidence type="ECO:0000313" key="5">
    <source>
        <dbReference type="EMBL" id="MBT9312670.1"/>
    </source>
</evidence>
<dbReference type="SUPFAM" id="SSF46689">
    <property type="entry name" value="Homeodomain-like"/>
    <property type="match status" value="1"/>
</dbReference>
<dbReference type="PRINTS" id="PR00032">
    <property type="entry name" value="HTHARAC"/>
</dbReference>
<name>A0ABS5Y6T1_9CYAN</name>
<sequence length="263" mass="29573">MEKSKAKNNSRVSVLSISQATTATFTDLYFQYTFLFFIQVGSKRVLCPINGELIGNAEDVIIFPPGSMVTLENRPVFGNDYQATGVCFPHPMIETIFSDKRPEPTGIQVLQSDQSGQILNTVQATLNDPELPEPIKQHRLLEPLIWLKHNGIYLTPQAEENPLSKVRRLIETDLSHPWRSGEVAEHFAISEATMRRWLTKSGQGFSKILQNTRLEHGLSLLQSTDIPISAIAFDCGFKTPSHFSDSFKKRFGIKPSEIRKVEG</sequence>
<dbReference type="SMART" id="SM00342">
    <property type="entry name" value="HTH_ARAC"/>
    <property type="match status" value="1"/>
</dbReference>
<accession>A0ABS5Y6T1</accession>
<dbReference type="EMBL" id="JADOER010000009">
    <property type="protein sequence ID" value="MBT9312670.1"/>
    <property type="molecule type" value="Genomic_DNA"/>
</dbReference>
<organism evidence="5 6">
    <name type="scientific">Leptothoe kymatousa TAU-MAC 1615</name>
    <dbReference type="NCBI Taxonomy" id="2364775"/>
    <lineage>
        <taxon>Bacteria</taxon>
        <taxon>Bacillati</taxon>
        <taxon>Cyanobacteriota</taxon>
        <taxon>Cyanophyceae</taxon>
        <taxon>Nodosilineales</taxon>
        <taxon>Cymatolegaceae</taxon>
        <taxon>Leptothoe</taxon>
        <taxon>Leptothoe kymatousa</taxon>
    </lineage>
</organism>
<dbReference type="Proteomes" id="UP001196661">
    <property type="component" value="Unassembled WGS sequence"/>
</dbReference>
<dbReference type="PROSITE" id="PS01124">
    <property type="entry name" value="HTH_ARAC_FAMILY_2"/>
    <property type="match status" value="1"/>
</dbReference>
<keyword evidence="3" id="KW-0804">Transcription</keyword>
<comment type="caution">
    <text evidence="5">The sequence shown here is derived from an EMBL/GenBank/DDBJ whole genome shotgun (WGS) entry which is preliminary data.</text>
</comment>
<dbReference type="Pfam" id="PF12833">
    <property type="entry name" value="HTH_18"/>
    <property type="match status" value="1"/>
</dbReference>
<reference evidence="5 6" key="1">
    <citation type="journal article" date="2021" name="Mar. Drugs">
        <title>Genome Reduction and Secondary Metabolism of the Marine Sponge-Associated Cyanobacterium Leptothoe.</title>
        <authorList>
            <person name="Konstantinou D."/>
            <person name="Popin R.V."/>
            <person name="Fewer D.P."/>
            <person name="Sivonen K."/>
            <person name="Gkelis S."/>
        </authorList>
    </citation>
    <scope>NUCLEOTIDE SEQUENCE [LARGE SCALE GENOMIC DNA]</scope>
    <source>
        <strain evidence="5 6">TAU-MAC 1615</strain>
    </source>
</reference>